<evidence type="ECO:0000256" key="2">
    <source>
        <dbReference type="SAM" id="MobiDB-lite"/>
    </source>
</evidence>
<dbReference type="RefSeq" id="WP_026503432.1">
    <property type="nucleotide sequence ID" value="NZ_JGYQ01000015.1"/>
</dbReference>
<dbReference type="GeneID" id="303204311"/>
<dbReference type="EMBL" id="JGYQ01000015">
    <property type="protein sequence ID" value="KFI47230.1"/>
    <property type="molecule type" value="Genomic_DNA"/>
</dbReference>
<dbReference type="Pfam" id="PF16729">
    <property type="entry name" value="DUF5067"/>
    <property type="match status" value="1"/>
</dbReference>
<dbReference type="Gene3D" id="2.60.40.1240">
    <property type="match status" value="1"/>
</dbReference>
<gene>
    <name evidence="6" type="ORF">BBOU_1203</name>
</gene>
<protein>
    <submittedName>
        <fullName evidence="6">Integral membrane protein</fullName>
    </submittedName>
</protein>
<name>A0A086ZL30_9BIFI</name>
<evidence type="ECO:0000313" key="6">
    <source>
        <dbReference type="EMBL" id="KFI47230.1"/>
    </source>
</evidence>
<feature type="domain" description="DUF4190" evidence="4">
    <location>
        <begin position="64"/>
        <end position="133"/>
    </location>
</feature>
<dbReference type="AlphaFoldDB" id="A0A086ZL30"/>
<dbReference type="InterPro" id="IPR029050">
    <property type="entry name" value="Immunoprotect_excell_Ig-like"/>
</dbReference>
<dbReference type="InterPro" id="IPR031989">
    <property type="entry name" value="DUF5067"/>
</dbReference>
<keyword evidence="3" id="KW-0812">Transmembrane</keyword>
<evidence type="ECO:0000256" key="3">
    <source>
        <dbReference type="SAM" id="Phobius"/>
    </source>
</evidence>
<reference evidence="6 7" key="1">
    <citation type="submission" date="2014-03" db="EMBL/GenBank/DDBJ databases">
        <title>Genomics of Bifidobacteria.</title>
        <authorList>
            <person name="Ventura M."/>
            <person name="Milani C."/>
            <person name="Lugli G.A."/>
        </authorList>
    </citation>
    <scope>NUCLEOTIDE SEQUENCE [LARGE SCALE GENOMIC DNA]</scope>
    <source>
        <strain evidence="6 7">LMG 10736</strain>
    </source>
</reference>
<dbReference type="OrthoDB" id="3240463at2"/>
<keyword evidence="3" id="KW-1133">Transmembrane helix</keyword>
<dbReference type="Pfam" id="PF13828">
    <property type="entry name" value="DUF4190"/>
    <property type="match status" value="1"/>
</dbReference>
<keyword evidence="3" id="KW-0472">Membrane</keyword>
<feature type="transmembrane region" description="Helical" evidence="3">
    <location>
        <begin position="60"/>
        <end position="80"/>
    </location>
</feature>
<feature type="compositionally biased region" description="Polar residues" evidence="2">
    <location>
        <begin position="1"/>
        <end position="26"/>
    </location>
</feature>
<evidence type="ECO:0000256" key="1">
    <source>
        <dbReference type="ARBA" id="ARBA00022729"/>
    </source>
</evidence>
<accession>A0A086ZL30</accession>
<evidence type="ECO:0000313" key="7">
    <source>
        <dbReference type="Proteomes" id="UP000029093"/>
    </source>
</evidence>
<dbReference type="Proteomes" id="UP000029093">
    <property type="component" value="Unassembled WGS sequence"/>
</dbReference>
<evidence type="ECO:0000259" key="5">
    <source>
        <dbReference type="Pfam" id="PF16729"/>
    </source>
</evidence>
<dbReference type="InterPro" id="IPR025241">
    <property type="entry name" value="DUF4190"/>
</dbReference>
<evidence type="ECO:0000259" key="4">
    <source>
        <dbReference type="Pfam" id="PF13828"/>
    </source>
</evidence>
<feature type="transmembrane region" description="Helical" evidence="3">
    <location>
        <begin position="86"/>
        <end position="104"/>
    </location>
</feature>
<sequence length="301" mass="31094">MDNNQQLEPQSYDGSQPVYTPQQQAAPTMPATPGGTLPPNTVYPQPAPGDNPGGDRPRKLSAAAVTGLVLGIIGIVFSFIPIINNVAFILGVIGLVLGIIGLVATKRDGKRRGRGLAIAAVILTILAMVITLVMQQATGKALDDALGTSSTTSQSASSDAKKSGGESSSSSAAASGAQDTEGDLDKLHVKIVSAAKSGADYNGQPTVLVTYEWTNNTDKNQVFSVATSAKAFQNGKELDMAIYTEAPAGYDSNASLQEVQPGATQQVSVGYVLQDDSPVDVEVSGTLDLSGAKVSHTYQLQ</sequence>
<proteinExistence type="predicted"/>
<keyword evidence="1" id="KW-0732">Signal</keyword>
<keyword evidence="7" id="KW-1185">Reference proteome</keyword>
<feature type="domain" description="DUF5067" evidence="5">
    <location>
        <begin position="166"/>
        <end position="284"/>
    </location>
</feature>
<feature type="region of interest" description="Disordered" evidence="2">
    <location>
        <begin position="145"/>
        <end position="181"/>
    </location>
</feature>
<comment type="caution">
    <text evidence="6">The sequence shown here is derived from an EMBL/GenBank/DDBJ whole genome shotgun (WGS) entry which is preliminary data.</text>
</comment>
<feature type="region of interest" description="Disordered" evidence="2">
    <location>
        <begin position="1"/>
        <end position="58"/>
    </location>
</feature>
<feature type="compositionally biased region" description="Low complexity" evidence="2">
    <location>
        <begin position="147"/>
        <end position="158"/>
    </location>
</feature>
<feature type="compositionally biased region" description="Low complexity" evidence="2">
    <location>
        <begin position="165"/>
        <end position="179"/>
    </location>
</feature>
<organism evidence="6 7">
    <name type="scientific">Bifidobacterium boum</name>
    <dbReference type="NCBI Taxonomy" id="78343"/>
    <lineage>
        <taxon>Bacteria</taxon>
        <taxon>Bacillati</taxon>
        <taxon>Actinomycetota</taxon>
        <taxon>Actinomycetes</taxon>
        <taxon>Bifidobacteriales</taxon>
        <taxon>Bifidobacteriaceae</taxon>
        <taxon>Bifidobacterium</taxon>
    </lineage>
</organism>
<feature type="transmembrane region" description="Helical" evidence="3">
    <location>
        <begin position="116"/>
        <end position="134"/>
    </location>
</feature>